<dbReference type="OrthoDB" id="161814at2759"/>
<dbReference type="PANTHER" id="PTHR12483:SF115">
    <property type="entry name" value="COPPER TRANSPORT PROTEIN"/>
    <property type="match status" value="1"/>
</dbReference>
<protein>
    <recommendedName>
        <fullName evidence="4">Copper transport protein</fullName>
    </recommendedName>
</protein>
<evidence type="ECO:0000313" key="5">
    <source>
        <dbReference type="EMBL" id="CDR45674.1"/>
    </source>
</evidence>
<evidence type="ECO:0000256" key="3">
    <source>
        <dbReference type="ARBA" id="ARBA00023136"/>
    </source>
</evidence>
<sequence>MDHGGMDHGGHAGHGGMPSDSPHAMACKMSMLWNTDPVGHCLVFPSLQITQSSVLPYLAAIVLLSMLCEYLRLSLSSFDRALRSNLRGGAYPPPSRIDGASTPRLGTPAGGLRRTSALGLPTDMSEEALLGGGAHGSRARYWGVVRLPWTVQLRRSLHYVAHISLSFYIMLLVMSYNAQIIFSIILGAFLGHFVFQRSIDLGATGEDEPKGLQCH</sequence>
<gene>
    <name evidence="5" type="ORF">RHTO0S_11e03202g</name>
</gene>
<dbReference type="GO" id="GO:0016020">
    <property type="term" value="C:membrane"/>
    <property type="evidence" value="ECO:0007669"/>
    <property type="project" value="UniProtKB-SubCell"/>
</dbReference>
<keyword evidence="3 4" id="KW-0472">Membrane</keyword>
<comment type="subcellular location">
    <subcellularLocation>
        <location evidence="4">Membrane</location>
        <topology evidence="4">Multi-pass membrane protein</topology>
    </subcellularLocation>
</comment>
<proteinExistence type="inferred from homology"/>
<dbReference type="AlphaFoldDB" id="A0A061B6Z2"/>
<keyword evidence="4" id="KW-0187">Copper transport</keyword>
<dbReference type="InterPro" id="IPR007274">
    <property type="entry name" value="Cop_transporter"/>
</dbReference>
<dbReference type="Pfam" id="PF04145">
    <property type="entry name" value="Ctr"/>
    <property type="match status" value="1"/>
</dbReference>
<comment type="similarity">
    <text evidence="4">Belongs to the copper transporter (Ctr) (TC 1.A.56) family. SLC31A subfamily.</text>
</comment>
<dbReference type="GO" id="GO:0005375">
    <property type="term" value="F:copper ion transmembrane transporter activity"/>
    <property type="evidence" value="ECO:0007669"/>
    <property type="project" value="UniProtKB-UniRule"/>
</dbReference>
<keyword evidence="1 4" id="KW-0812">Transmembrane</keyword>
<keyword evidence="4" id="KW-0186">Copper</keyword>
<feature type="transmembrane region" description="Helical" evidence="4">
    <location>
        <begin position="54"/>
        <end position="73"/>
    </location>
</feature>
<keyword evidence="2 4" id="KW-1133">Transmembrane helix</keyword>
<reference evidence="5" key="1">
    <citation type="journal article" date="2014" name="Genome Announc.">
        <title>Draft genome sequence of Rhodosporidium toruloides CECT1137, an oleaginous yeast of biotechnological interest.</title>
        <authorList>
            <person name="Morin N."/>
            <person name="Calcas X."/>
            <person name="Devillers H."/>
            <person name="Durrens P."/>
            <person name="Sherman D.J."/>
            <person name="Nicaud J.-M."/>
            <person name="Neuveglise C."/>
        </authorList>
    </citation>
    <scope>NUCLEOTIDE SEQUENCE</scope>
    <source>
        <strain evidence="5">CECT1137</strain>
    </source>
</reference>
<name>A0A061B6Z2_RHOTO</name>
<evidence type="ECO:0000256" key="2">
    <source>
        <dbReference type="ARBA" id="ARBA00022989"/>
    </source>
</evidence>
<dbReference type="PANTHER" id="PTHR12483">
    <property type="entry name" value="SOLUTE CARRIER FAMILY 31 COPPER TRANSPORTERS"/>
    <property type="match status" value="1"/>
</dbReference>
<evidence type="ECO:0000256" key="1">
    <source>
        <dbReference type="ARBA" id="ARBA00022692"/>
    </source>
</evidence>
<dbReference type="EMBL" id="LK052946">
    <property type="protein sequence ID" value="CDR45674.1"/>
    <property type="molecule type" value="Genomic_DNA"/>
</dbReference>
<keyword evidence="4" id="KW-0406">Ion transport</keyword>
<organism evidence="5">
    <name type="scientific">Rhodotorula toruloides</name>
    <name type="common">Yeast</name>
    <name type="synonym">Rhodosporidium toruloides</name>
    <dbReference type="NCBI Taxonomy" id="5286"/>
    <lineage>
        <taxon>Eukaryota</taxon>
        <taxon>Fungi</taxon>
        <taxon>Dikarya</taxon>
        <taxon>Basidiomycota</taxon>
        <taxon>Pucciniomycotina</taxon>
        <taxon>Microbotryomycetes</taxon>
        <taxon>Sporidiobolales</taxon>
        <taxon>Sporidiobolaceae</taxon>
        <taxon>Rhodotorula</taxon>
    </lineage>
</organism>
<keyword evidence="4" id="KW-0813">Transport</keyword>
<evidence type="ECO:0000256" key="4">
    <source>
        <dbReference type="RuleBase" id="RU367022"/>
    </source>
</evidence>
<accession>A0A061B6Z2</accession>